<keyword evidence="1" id="KW-0812">Transmembrane</keyword>
<dbReference type="AlphaFoldDB" id="M5FXV0"/>
<evidence type="ECO:0000256" key="1">
    <source>
        <dbReference type="SAM" id="Phobius"/>
    </source>
</evidence>
<dbReference type="GeneID" id="63685379"/>
<organism evidence="2 3">
    <name type="scientific">Dacryopinax primogenitus (strain DJM 731)</name>
    <name type="common">Brown rot fungus</name>
    <dbReference type="NCBI Taxonomy" id="1858805"/>
    <lineage>
        <taxon>Eukaryota</taxon>
        <taxon>Fungi</taxon>
        <taxon>Dikarya</taxon>
        <taxon>Basidiomycota</taxon>
        <taxon>Agaricomycotina</taxon>
        <taxon>Dacrymycetes</taxon>
        <taxon>Dacrymycetales</taxon>
        <taxon>Dacrymycetaceae</taxon>
        <taxon>Dacryopinax</taxon>
    </lineage>
</organism>
<dbReference type="RefSeq" id="XP_040627507.1">
    <property type="nucleotide sequence ID" value="XM_040770317.1"/>
</dbReference>
<keyword evidence="1" id="KW-0472">Membrane</keyword>
<feature type="transmembrane region" description="Helical" evidence="1">
    <location>
        <begin position="7"/>
        <end position="31"/>
    </location>
</feature>
<dbReference type="STRING" id="1858805.M5FXV0"/>
<keyword evidence="1" id="KW-1133">Transmembrane helix</keyword>
<feature type="transmembrane region" description="Helical" evidence="1">
    <location>
        <begin position="51"/>
        <end position="74"/>
    </location>
</feature>
<name>M5FXV0_DACPD</name>
<dbReference type="EMBL" id="JH795866">
    <property type="protein sequence ID" value="EJU00610.1"/>
    <property type="molecule type" value="Genomic_DNA"/>
</dbReference>
<evidence type="ECO:0000313" key="2">
    <source>
        <dbReference type="EMBL" id="EJU00610.1"/>
    </source>
</evidence>
<sequence>MARLNRVFYIVRLIILGLASLFSPVTLALAARILSFFGGVRGGGRDPWAGMALAVALFTKLASITSYVTVAVFGSTTFVSWTAVELSVLGFLWILWIASAGWTTTIFRPANLGSCGPNSGYVIAEYQVVGTITMADAEAICSWVEAIMGCSWIAWLLLTTLLVWEIVLLVFALRAGHTGIWTSALWMYDARAPPAEFQSGKGWATYPMSEQGQGHTAPSHFVPQHAYVPLPAGGMGQGGGYGYSGGTNVGRGQYGQQQ</sequence>
<evidence type="ECO:0000313" key="3">
    <source>
        <dbReference type="Proteomes" id="UP000030653"/>
    </source>
</evidence>
<dbReference type="HOGENOM" id="CLU_1077779_0_0_1"/>
<reference evidence="2 3" key="1">
    <citation type="journal article" date="2012" name="Science">
        <title>The Paleozoic origin of enzymatic lignin decomposition reconstructed from 31 fungal genomes.</title>
        <authorList>
            <person name="Floudas D."/>
            <person name="Binder M."/>
            <person name="Riley R."/>
            <person name="Barry K."/>
            <person name="Blanchette R.A."/>
            <person name="Henrissat B."/>
            <person name="Martinez A.T."/>
            <person name="Otillar R."/>
            <person name="Spatafora J.W."/>
            <person name="Yadav J.S."/>
            <person name="Aerts A."/>
            <person name="Benoit I."/>
            <person name="Boyd A."/>
            <person name="Carlson A."/>
            <person name="Copeland A."/>
            <person name="Coutinho P.M."/>
            <person name="de Vries R.P."/>
            <person name="Ferreira P."/>
            <person name="Findley K."/>
            <person name="Foster B."/>
            <person name="Gaskell J."/>
            <person name="Glotzer D."/>
            <person name="Gorecki P."/>
            <person name="Heitman J."/>
            <person name="Hesse C."/>
            <person name="Hori C."/>
            <person name="Igarashi K."/>
            <person name="Jurgens J.A."/>
            <person name="Kallen N."/>
            <person name="Kersten P."/>
            <person name="Kohler A."/>
            <person name="Kuees U."/>
            <person name="Kumar T.K.A."/>
            <person name="Kuo A."/>
            <person name="LaButti K."/>
            <person name="Larrondo L.F."/>
            <person name="Lindquist E."/>
            <person name="Ling A."/>
            <person name="Lombard V."/>
            <person name="Lucas S."/>
            <person name="Lundell T."/>
            <person name="Martin R."/>
            <person name="McLaughlin D.J."/>
            <person name="Morgenstern I."/>
            <person name="Morin E."/>
            <person name="Murat C."/>
            <person name="Nagy L.G."/>
            <person name="Nolan M."/>
            <person name="Ohm R.A."/>
            <person name="Patyshakuliyeva A."/>
            <person name="Rokas A."/>
            <person name="Ruiz-Duenas F.J."/>
            <person name="Sabat G."/>
            <person name="Salamov A."/>
            <person name="Samejima M."/>
            <person name="Schmutz J."/>
            <person name="Slot J.C."/>
            <person name="St John F."/>
            <person name="Stenlid J."/>
            <person name="Sun H."/>
            <person name="Sun S."/>
            <person name="Syed K."/>
            <person name="Tsang A."/>
            <person name="Wiebenga A."/>
            <person name="Young D."/>
            <person name="Pisabarro A."/>
            <person name="Eastwood D.C."/>
            <person name="Martin F."/>
            <person name="Cullen D."/>
            <person name="Grigoriev I.V."/>
            <person name="Hibbett D.S."/>
        </authorList>
    </citation>
    <scope>NUCLEOTIDE SEQUENCE [LARGE SCALE GENOMIC DNA]</scope>
    <source>
        <strain evidence="2 3">DJM-731 SS1</strain>
    </source>
</reference>
<proteinExistence type="predicted"/>
<gene>
    <name evidence="2" type="ORF">DACRYDRAFT_117089</name>
</gene>
<keyword evidence="3" id="KW-1185">Reference proteome</keyword>
<protein>
    <recommendedName>
        <fullName evidence="4">MARVEL domain-containing protein</fullName>
    </recommendedName>
</protein>
<dbReference type="OrthoDB" id="3364107at2759"/>
<accession>M5FXV0</accession>
<dbReference type="OMA" id="WIVIEIS"/>
<dbReference type="Proteomes" id="UP000030653">
    <property type="component" value="Unassembled WGS sequence"/>
</dbReference>
<evidence type="ECO:0008006" key="4">
    <source>
        <dbReference type="Google" id="ProtNLM"/>
    </source>
</evidence>
<feature type="transmembrane region" description="Helical" evidence="1">
    <location>
        <begin position="152"/>
        <end position="173"/>
    </location>
</feature>
<feature type="transmembrane region" description="Helical" evidence="1">
    <location>
        <begin position="86"/>
        <end position="107"/>
    </location>
</feature>